<feature type="chain" id="PRO_5045345147" evidence="1">
    <location>
        <begin position="25"/>
        <end position="229"/>
    </location>
</feature>
<name>A0ABY0ID39_9BACT</name>
<dbReference type="EMBL" id="QDKL01000003">
    <property type="protein sequence ID" value="RZF20867.1"/>
    <property type="molecule type" value="Genomic_DNA"/>
</dbReference>
<keyword evidence="1" id="KW-0732">Signal</keyword>
<organism evidence="2 3">
    <name type="scientific">Halobacteriovorax vibrionivorans</name>
    <dbReference type="NCBI Taxonomy" id="2152716"/>
    <lineage>
        <taxon>Bacteria</taxon>
        <taxon>Pseudomonadati</taxon>
        <taxon>Bdellovibrionota</taxon>
        <taxon>Bacteriovoracia</taxon>
        <taxon>Bacteriovoracales</taxon>
        <taxon>Halobacteriovoraceae</taxon>
        <taxon>Halobacteriovorax</taxon>
    </lineage>
</organism>
<accession>A0ABY0ID39</accession>
<gene>
    <name evidence="2" type="ORF">DAY19_12855</name>
</gene>
<reference evidence="3" key="1">
    <citation type="journal article" date="2019" name="Int. J. Syst. Evol. Microbiol.">
        <title>Halobacteriovorax valvorus sp. nov., a novel prokaryotic predator isolated from coastal seawater of China.</title>
        <authorList>
            <person name="Chen M.-X."/>
        </authorList>
    </citation>
    <scope>NUCLEOTIDE SEQUENCE [LARGE SCALE GENOMIC DNA]</scope>
    <source>
        <strain evidence="3">BL9</strain>
    </source>
</reference>
<sequence>MKKILDSSRVFLFIMIVTSSSLLAGPLTSVGNDTCWYKEGDYRTKIASFNDQISLNTSRDDILAPVVKFFHKKGFKADQIDAIHTYGICGPRLAIAFRVTYDAVEYCLRANASKDGELVFDKGEDMLPLAASRKGACEGINPHRLIISIKSDLVVDLQKYLNAKGHIVKKAQHLSGSVYVLDFSVERDEIKKIKTSVESSGLARSVSFSSGQYHIADEFELLSLSYFRK</sequence>
<keyword evidence="3" id="KW-1185">Reference proteome</keyword>
<proteinExistence type="predicted"/>
<feature type="signal peptide" evidence="1">
    <location>
        <begin position="1"/>
        <end position="24"/>
    </location>
</feature>
<evidence type="ECO:0000313" key="2">
    <source>
        <dbReference type="EMBL" id="RZF20867.1"/>
    </source>
</evidence>
<dbReference type="RefSeq" id="WP_133296968.1">
    <property type="nucleotide sequence ID" value="NZ_QDKL01000003.1"/>
</dbReference>
<evidence type="ECO:0000313" key="3">
    <source>
        <dbReference type="Proteomes" id="UP000443582"/>
    </source>
</evidence>
<protein>
    <submittedName>
        <fullName evidence="2">Uncharacterized protein</fullName>
    </submittedName>
</protein>
<dbReference type="Proteomes" id="UP000443582">
    <property type="component" value="Unassembled WGS sequence"/>
</dbReference>
<comment type="caution">
    <text evidence="2">The sequence shown here is derived from an EMBL/GenBank/DDBJ whole genome shotgun (WGS) entry which is preliminary data.</text>
</comment>
<evidence type="ECO:0000256" key="1">
    <source>
        <dbReference type="SAM" id="SignalP"/>
    </source>
</evidence>